<gene>
    <name evidence="2" type="ORF">NDU88_002462</name>
</gene>
<sequence length="110" mass="11949">MQCTPPPHPAGAAHLLPGSPRAQAHRLVLSRFHVGRRHSTTQRWSRPPPLLAGQNDPNAWHRVTSGGSFPMIPLEPGVAAIPLPVVSLLARAPQQANPRSGRVRRTVSCW</sequence>
<dbReference type="Proteomes" id="UP001066276">
    <property type="component" value="Chromosome 6"/>
</dbReference>
<evidence type="ECO:0000313" key="3">
    <source>
        <dbReference type="Proteomes" id="UP001066276"/>
    </source>
</evidence>
<proteinExistence type="predicted"/>
<feature type="region of interest" description="Disordered" evidence="1">
    <location>
        <begin position="36"/>
        <end position="57"/>
    </location>
</feature>
<evidence type="ECO:0000256" key="1">
    <source>
        <dbReference type="SAM" id="MobiDB-lite"/>
    </source>
</evidence>
<organism evidence="2 3">
    <name type="scientific">Pleurodeles waltl</name>
    <name type="common">Iberian ribbed newt</name>
    <dbReference type="NCBI Taxonomy" id="8319"/>
    <lineage>
        <taxon>Eukaryota</taxon>
        <taxon>Metazoa</taxon>
        <taxon>Chordata</taxon>
        <taxon>Craniata</taxon>
        <taxon>Vertebrata</taxon>
        <taxon>Euteleostomi</taxon>
        <taxon>Amphibia</taxon>
        <taxon>Batrachia</taxon>
        <taxon>Caudata</taxon>
        <taxon>Salamandroidea</taxon>
        <taxon>Salamandridae</taxon>
        <taxon>Pleurodelinae</taxon>
        <taxon>Pleurodeles</taxon>
    </lineage>
</organism>
<evidence type="ECO:0000313" key="2">
    <source>
        <dbReference type="EMBL" id="KAJ1136036.1"/>
    </source>
</evidence>
<reference evidence="2" key="1">
    <citation type="journal article" date="2022" name="bioRxiv">
        <title>Sequencing and chromosome-scale assembly of the giantPleurodeles waltlgenome.</title>
        <authorList>
            <person name="Brown T."/>
            <person name="Elewa A."/>
            <person name="Iarovenko S."/>
            <person name="Subramanian E."/>
            <person name="Araus A.J."/>
            <person name="Petzold A."/>
            <person name="Susuki M."/>
            <person name="Suzuki K.-i.T."/>
            <person name="Hayashi T."/>
            <person name="Toyoda A."/>
            <person name="Oliveira C."/>
            <person name="Osipova E."/>
            <person name="Leigh N.D."/>
            <person name="Simon A."/>
            <person name="Yun M.H."/>
        </authorList>
    </citation>
    <scope>NUCLEOTIDE SEQUENCE</scope>
    <source>
        <strain evidence="2">20211129_DDA</strain>
        <tissue evidence="2">Liver</tissue>
    </source>
</reference>
<accession>A0AAV7Q6P9</accession>
<dbReference type="EMBL" id="JANPWB010000010">
    <property type="protein sequence ID" value="KAJ1136036.1"/>
    <property type="molecule type" value="Genomic_DNA"/>
</dbReference>
<comment type="caution">
    <text evidence="2">The sequence shown here is derived from an EMBL/GenBank/DDBJ whole genome shotgun (WGS) entry which is preliminary data.</text>
</comment>
<protein>
    <submittedName>
        <fullName evidence="2">Uncharacterized protein</fullName>
    </submittedName>
</protein>
<name>A0AAV7Q6P9_PLEWA</name>
<dbReference type="AlphaFoldDB" id="A0AAV7Q6P9"/>
<keyword evidence="3" id="KW-1185">Reference proteome</keyword>